<feature type="region of interest" description="Disordered" evidence="1">
    <location>
        <begin position="271"/>
        <end position="301"/>
    </location>
</feature>
<dbReference type="Gene3D" id="3.30.450.180">
    <property type="match status" value="1"/>
</dbReference>
<organism evidence="3 4">
    <name type="scientific">Frondihabitans cladoniiphilus</name>
    <dbReference type="NCBI Taxonomy" id="715785"/>
    <lineage>
        <taxon>Bacteria</taxon>
        <taxon>Bacillati</taxon>
        <taxon>Actinomycetota</taxon>
        <taxon>Actinomycetes</taxon>
        <taxon>Micrococcales</taxon>
        <taxon>Microbacteriaceae</taxon>
        <taxon>Frondihabitans</taxon>
    </lineage>
</organism>
<protein>
    <submittedName>
        <fullName evidence="3">Helix-turn-helix transcriptional regulator</fullName>
    </submittedName>
</protein>
<comment type="caution">
    <text evidence="3">The sequence shown here is derived from an EMBL/GenBank/DDBJ whole genome shotgun (WGS) entry which is preliminary data.</text>
</comment>
<dbReference type="Pfam" id="PF17765">
    <property type="entry name" value="MLTR_LBD"/>
    <property type="match status" value="1"/>
</dbReference>
<dbReference type="PANTHER" id="PTHR35010">
    <property type="entry name" value="BLL4672 PROTEIN-RELATED"/>
    <property type="match status" value="1"/>
</dbReference>
<evidence type="ECO:0000259" key="2">
    <source>
        <dbReference type="PROSITE" id="PS50943"/>
    </source>
</evidence>
<evidence type="ECO:0000313" key="4">
    <source>
        <dbReference type="Proteomes" id="UP001501295"/>
    </source>
</evidence>
<dbReference type="InterPro" id="IPR041413">
    <property type="entry name" value="MLTR_LBD"/>
</dbReference>
<dbReference type="Gene3D" id="1.10.260.40">
    <property type="entry name" value="lambda repressor-like DNA-binding domains"/>
    <property type="match status" value="1"/>
</dbReference>
<keyword evidence="4" id="KW-1185">Reference proteome</keyword>
<dbReference type="CDD" id="cd00093">
    <property type="entry name" value="HTH_XRE"/>
    <property type="match status" value="1"/>
</dbReference>
<dbReference type="Proteomes" id="UP001501295">
    <property type="component" value="Unassembled WGS sequence"/>
</dbReference>
<dbReference type="SMART" id="SM00530">
    <property type="entry name" value="HTH_XRE"/>
    <property type="match status" value="1"/>
</dbReference>
<evidence type="ECO:0000256" key="1">
    <source>
        <dbReference type="SAM" id="MobiDB-lite"/>
    </source>
</evidence>
<dbReference type="InterPro" id="IPR001387">
    <property type="entry name" value="Cro/C1-type_HTH"/>
</dbReference>
<dbReference type="PROSITE" id="PS50943">
    <property type="entry name" value="HTH_CROC1"/>
    <property type="match status" value="1"/>
</dbReference>
<evidence type="ECO:0000313" key="3">
    <source>
        <dbReference type="EMBL" id="GAA4668432.1"/>
    </source>
</evidence>
<reference evidence="4" key="1">
    <citation type="journal article" date="2019" name="Int. J. Syst. Evol. Microbiol.">
        <title>The Global Catalogue of Microorganisms (GCM) 10K type strain sequencing project: providing services to taxonomists for standard genome sequencing and annotation.</title>
        <authorList>
            <consortium name="The Broad Institute Genomics Platform"/>
            <consortium name="The Broad Institute Genome Sequencing Center for Infectious Disease"/>
            <person name="Wu L."/>
            <person name="Ma J."/>
        </authorList>
    </citation>
    <scope>NUCLEOTIDE SEQUENCE [LARGE SCALE GENOMIC DNA]</scope>
    <source>
        <strain evidence="4">JCM 18956</strain>
    </source>
</reference>
<accession>A0ABP8VRS0</accession>
<name>A0ABP8VRS0_9MICO</name>
<dbReference type="SUPFAM" id="SSF47413">
    <property type="entry name" value="lambda repressor-like DNA-binding domains"/>
    <property type="match status" value="1"/>
</dbReference>
<gene>
    <name evidence="3" type="ORF">GCM10025780_08910</name>
</gene>
<feature type="compositionally biased region" description="Low complexity" evidence="1">
    <location>
        <begin position="271"/>
        <end position="282"/>
    </location>
</feature>
<dbReference type="RefSeq" id="WP_345373637.1">
    <property type="nucleotide sequence ID" value="NZ_BAABLM010000001.1"/>
</dbReference>
<dbReference type="InterPro" id="IPR010982">
    <property type="entry name" value="Lambda_DNA-bd_dom_sf"/>
</dbReference>
<dbReference type="Pfam" id="PF13560">
    <property type="entry name" value="HTH_31"/>
    <property type="match status" value="1"/>
</dbReference>
<dbReference type="PANTHER" id="PTHR35010:SF2">
    <property type="entry name" value="BLL4672 PROTEIN"/>
    <property type="match status" value="1"/>
</dbReference>
<sequence length="301" mass="32869">MESNALGEYLKARRELVQPADVGIRVTGVRRVAGLRREEVAMLAGISSDYYLRLEQGRDRHPSEQVLGALAQVLQLDALATEYLIGLARERPRAAPKPRREIVPTGILQLLGVLEQPAFVEGRSFDVLASNPLAVALSPRLAVGGNRMRDFFLDEDERSFYPEWEQAAGGLVASFRSSVGTGTPDPGIVQLVGELSLGSEEFRRLWARHDVKMRQGASTRLRHPEVGDLTLEREKLEIAGSDGLLLVIYHAERGSESEGLLRLLESLHAPASPTSAAGSTMSEGFSSPGRARPDEWPASGR</sequence>
<proteinExistence type="predicted"/>
<dbReference type="EMBL" id="BAABLM010000001">
    <property type="protein sequence ID" value="GAA4668432.1"/>
    <property type="molecule type" value="Genomic_DNA"/>
</dbReference>
<feature type="domain" description="HTH cro/C1-type" evidence="2">
    <location>
        <begin position="30"/>
        <end position="79"/>
    </location>
</feature>